<evidence type="ECO:0000256" key="2">
    <source>
        <dbReference type="ARBA" id="ARBA00022797"/>
    </source>
</evidence>
<dbReference type="SUPFAM" id="SSF53474">
    <property type="entry name" value="alpha/beta-Hydrolases"/>
    <property type="match status" value="1"/>
</dbReference>
<evidence type="ECO:0000256" key="3">
    <source>
        <dbReference type="ARBA" id="ARBA00022801"/>
    </source>
</evidence>
<accession>A0ABP9RDJ8</accession>
<dbReference type="PANTHER" id="PTHR21661">
    <property type="entry name" value="EPOXIDE HYDROLASE 1-RELATED"/>
    <property type="match status" value="1"/>
</dbReference>
<comment type="similarity">
    <text evidence="1">Belongs to the peptidase S33 family.</text>
</comment>
<gene>
    <name evidence="5" type="ORF">GCM10023321_80310</name>
</gene>
<keyword evidence="3" id="KW-0378">Hydrolase</keyword>
<name>A0ABP9RDJ8_9PSEU</name>
<evidence type="ECO:0000259" key="4">
    <source>
        <dbReference type="Pfam" id="PF06441"/>
    </source>
</evidence>
<evidence type="ECO:0000313" key="6">
    <source>
        <dbReference type="Proteomes" id="UP001428817"/>
    </source>
</evidence>
<evidence type="ECO:0000313" key="5">
    <source>
        <dbReference type="EMBL" id="GAA5175068.1"/>
    </source>
</evidence>
<comment type="caution">
    <text evidence="5">The sequence shown here is derived from an EMBL/GenBank/DDBJ whole genome shotgun (WGS) entry which is preliminary data.</text>
</comment>
<dbReference type="EMBL" id="BAABJP010000063">
    <property type="protein sequence ID" value="GAA5175068.1"/>
    <property type="molecule type" value="Genomic_DNA"/>
</dbReference>
<dbReference type="PANTHER" id="PTHR21661:SF35">
    <property type="entry name" value="EPOXIDE HYDROLASE"/>
    <property type="match status" value="1"/>
</dbReference>
<keyword evidence="2" id="KW-0058">Aromatic hydrocarbons catabolism</keyword>
<reference evidence="6" key="1">
    <citation type="journal article" date="2019" name="Int. J. Syst. Evol. Microbiol.">
        <title>The Global Catalogue of Microorganisms (GCM) 10K type strain sequencing project: providing services to taxonomists for standard genome sequencing and annotation.</title>
        <authorList>
            <consortium name="The Broad Institute Genomics Platform"/>
            <consortium name="The Broad Institute Genome Sequencing Center for Infectious Disease"/>
            <person name="Wu L."/>
            <person name="Ma J."/>
        </authorList>
    </citation>
    <scope>NUCLEOTIDE SEQUENCE [LARGE SCALE GENOMIC DNA]</scope>
    <source>
        <strain evidence="6">JCM 18303</strain>
    </source>
</reference>
<dbReference type="Proteomes" id="UP001428817">
    <property type="component" value="Unassembled WGS sequence"/>
</dbReference>
<dbReference type="InterPro" id="IPR029058">
    <property type="entry name" value="AB_hydrolase_fold"/>
</dbReference>
<organism evidence="5 6">
    <name type="scientific">Pseudonocardia eucalypti</name>
    <dbReference type="NCBI Taxonomy" id="648755"/>
    <lineage>
        <taxon>Bacteria</taxon>
        <taxon>Bacillati</taxon>
        <taxon>Actinomycetota</taxon>
        <taxon>Actinomycetes</taxon>
        <taxon>Pseudonocardiales</taxon>
        <taxon>Pseudonocardiaceae</taxon>
        <taxon>Pseudonocardia</taxon>
    </lineage>
</organism>
<protein>
    <recommendedName>
        <fullName evidence="4">Epoxide hydrolase N-terminal domain-containing protein</fullName>
    </recommendedName>
</protein>
<sequence>MQPYTFTVDEADIDDLRRRLARTRWPEPLPGVSGWSKGVPVEQAKAWAEELAEFDWRLLRDELNALPQFVAEIDGESIHFVHVRSGRTPFRCWSCTDGPARWSS</sequence>
<keyword evidence="6" id="KW-1185">Reference proteome</keyword>
<evidence type="ECO:0000256" key="1">
    <source>
        <dbReference type="ARBA" id="ARBA00010088"/>
    </source>
</evidence>
<dbReference type="Pfam" id="PF06441">
    <property type="entry name" value="EHN"/>
    <property type="match status" value="1"/>
</dbReference>
<dbReference type="Gene3D" id="3.40.50.1820">
    <property type="entry name" value="alpha/beta hydrolase"/>
    <property type="match status" value="1"/>
</dbReference>
<dbReference type="InterPro" id="IPR010497">
    <property type="entry name" value="Epoxide_hydro_N"/>
</dbReference>
<feature type="domain" description="Epoxide hydrolase N-terminal" evidence="4">
    <location>
        <begin position="1"/>
        <end position="86"/>
    </location>
</feature>
<proteinExistence type="inferred from homology"/>